<accession>A0A9D1G9K8</accession>
<evidence type="ECO:0000313" key="1">
    <source>
        <dbReference type="EMBL" id="HIT17945.1"/>
    </source>
</evidence>
<reference evidence="1" key="1">
    <citation type="submission" date="2020-10" db="EMBL/GenBank/DDBJ databases">
        <authorList>
            <person name="Gilroy R."/>
        </authorList>
    </citation>
    <scope>NUCLEOTIDE SEQUENCE</scope>
    <source>
        <strain evidence="1">14508</strain>
    </source>
</reference>
<dbReference type="AlphaFoldDB" id="A0A9D1G9K8"/>
<comment type="caution">
    <text evidence="1">The sequence shown here is derived from an EMBL/GenBank/DDBJ whole genome shotgun (WGS) entry which is preliminary data.</text>
</comment>
<name>A0A9D1G9K8_9FIRM</name>
<dbReference type="EMBL" id="DVKI01000193">
    <property type="protein sequence ID" value="HIT17945.1"/>
    <property type="molecule type" value="Genomic_DNA"/>
</dbReference>
<organism evidence="1 2">
    <name type="scientific">Candidatus Caccosoma faecigallinarum</name>
    <dbReference type="NCBI Taxonomy" id="2840720"/>
    <lineage>
        <taxon>Bacteria</taxon>
        <taxon>Bacillati</taxon>
        <taxon>Bacillota</taxon>
        <taxon>Bacillota incertae sedis</taxon>
        <taxon>Candidatus Caccosoma</taxon>
    </lineage>
</organism>
<gene>
    <name evidence="1" type="ORF">IAD04_06220</name>
</gene>
<reference evidence="1" key="2">
    <citation type="journal article" date="2021" name="PeerJ">
        <title>Extensive microbial diversity within the chicken gut microbiome revealed by metagenomics and culture.</title>
        <authorList>
            <person name="Gilroy R."/>
            <person name="Ravi A."/>
            <person name="Getino M."/>
            <person name="Pursley I."/>
            <person name="Horton D.L."/>
            <person name="Alikhan N.F."/>
            <person name="Baker D."/>
            <person name="Gharbi K."/>
            <person name="Hall N."/>
            <person name="Watson M."/>
            <person name="Adriaenssens E.M."/>
            <person name="Foster-Nyarko E."/>
            <person name="Jarju S."/>
            <person name="Secka A."/>
            <person name="Antonio M."/>
            <person name="Oren A."/>
            <person name="Chaudhuri R.R."/>
            <person name="La Ragione R."/>
            <person name="Hildebrand F."/>
            <person name="Pallen M.J."/>
        </authorList>
    </citation>
    <scope>NUCLEOTIDE SEQUENCE</scope>
    <source>
        <strain evidence="1">14508</strain>
    </source>
</reference>
<dbReference type="Proteomes" id="UP000886893">
    <property type="component" value="Unassembled WGS sequence"/>
</dbReference>
<sequence>MKSEKDQELYQKRQLEIAKTLYELGVDDNIIQAITKIEMDQVLRFRNEKQSQQNKQNIDERP</sequence>
<evidence type="ECO:0000313" key="2">
    <source>
        <dbReference type="Proteomes" id="UP000886893"/>
    </source>
</evidence>
<protein>
    <submittedName>
        <fullName evidence="1">Uncharacterized protein</fullName>
    </submittedName>
</protein>
<proteinExistence type="predicted"/>